<protein>
    <submittedName>
        <fullName evidence="1">Uncharacterized protein</fullName>
    </submittedName>
</protein>
<comment type="caution">
    <text evidence="1">The sequence shown here is derived from an EMBL/GenBank/DDBJ whole genome shotgun (WGS) entry which is preliminary data.</text>
</comment>
<keyword evidence="2" id="KW-1185">Reference proteome</keyword>
<reference evidence="2" key="1">
    <citation type="journal article" date="2022" name="Mol. Ecol. Resour.">
        <title>The genomes of chicory, endive, great burdock and yacon provide insights into Asteraceae palaeo-polyploidization history and plant inulin production.</title>
        <authorList>
            <person name="Fan W."/>
            <person name="Wang S."/>
            <person name="Wang H."/>
            <person name="Wang A."/>
            <person name="Jiang F."/>
            <person name="Liu H."/>
            <person name="Zhao H."/>
            <person name="Xu D."/>
            <person name="Zhang Y."/>
        </authorList>
    </citation>
    <scope>NUCLEOTIDE SEQUENCE [LARGE SCALE GENOMIC DNA]</scope>
    <source>
        <strain evidence="2">cv. Punajuju</strain>
    </source>
</reference>
<name>A0ACB9EYU3_CICIN</name>
<organism evidence="1 2">
    <name type="scientific">Cichorium intybus</name>
    <name type="common">Chicory</name>
    <dbReference type="NCBI Taxonomy" id="13427"/>
    <lineage>
        <taxon>Eukaryota</taxon>
        <taxon>Viridiplantae</taxon>
        <taxon>Streptophyta</taxon>
        <taxon>Embryophyta</taxon>
        <taxon>Tracheophyta</taxon>
        <taxon>Spermatophyta</taxon>
        <taxon>Magnoliopsida</taxon>
        <taxon>eudicotyledons</taxon>
        <taxon>Gunneridae</taxon>
        <taxon>Pentapetalae</taxon>
        <taxon>asterids</taxon>
        <taxon>campanulids</taxon>
        <taxon>Asterales</taxon>
        <taxon>Asteraceae</taxon>
        <taxon>Cichorioideae</taxon>
        <taxon>Cichorieae</taxon>
        <taxon>Cichoriinae</taxon>
        <taxon>Cichorium</taxon>
    </lineage>
</organism>
<sequence length="109" mass="12377">MSTRGIRIRAISALRTNYKALRSPNGSPRRQAKRQSPSHSNENSLPATRKVKCRLIGVTPEENTPEELQNQATVKSSVLEVLSEKKYSDLYLMETVLDDESERNTIRYA</sequence>
<proteinExistence type="predicted"/>
<dbReference type="Proteomes" id="UP001055811">
    <property type="component" value="Linkage Group LG03"/>
</dbReference>
<reference evidence="1 2" key="2">
    <citation type="journal article" date="2022" name="Mol. Ecol. Resour.">
        <title>The genomes of chicory, endive, great burdock and yacon provide insights into Asteraceae paleo-polyploidization history and plant inulin production.</title>
        <authorList>
            <person name="Fan W."/>
            <person name="Wang S."/>
            <person name="Wang H."/>
            <person name="Wang A."/>
            <person name="Jiang F."/>
            <person name="Liu H."/>
            <person name="Zhao H."/>
            <person name="Xu D."/>
            <person name="Zhang Y."/>
        </authorList>
    </citation>
    <scope>NUCLEOTIDE SEQUENCE [LARGE SCALE GENOMIC DNA]</scope>
    <source>
        <strain evidence="2">cv. Punajuju</strain>
        <tissue evidence="1">Leaves</tissue>
    </source>
</reference>
<dbReference type="EMBL" id="CM042011">
    <property type="protein sequence ID" value="KAI3763587.1"/>
    <property type="molecule type" value="Genomic_DNA"/>
</dbReference>
<gene>
    <name evidence="1" type="ORF">L2E82_13541</name>
</gene>
<evidence type="ECO:0000313" key="1">
    <source>
        <dbReference type="EMBL" id="KAI3763587.1"/>
    </source>
</evidence>
<evidence type="ECO:0000313" key="2">
    <source>
        <dbReference type="Proteomes" id="UP001055811"/>
    </source>
</evidence>
<accession>A0ACB9EYU3</accession>